<keyword evidence="5" id="KW-0539">Nucleus</keyword>
<evidence type="ECO:0000259" key="7">
    <source>
        <dbReference type="PROSITE" id="PS50048"/>
    </source>
</evidence>
<feature type="domain" description="Zn(2)-C6 fungal-type" evidence="7">
    <location>
        <begin position="31"/>
        <end position="63"/>
    </location>
</feature>
<keyword evidence="3" id="KW-0238">DNA-binding</keyword>
<evidence type="ECO:0000256" key="1">
    <source>
        <dbReference type="ARBA" id="ARBA00004123"/>
    </source>
</evidence>
<comment type="caution">
    <text evidence="8">The sequence shown here is derived from an EMBL/GenBank/DDBJ whole genome shotgun (WGS) entry which is preliminary data.</text>
</comment>
<keyword evidence="2" id="KW-0805">Transcription regulation</keyword>
<dbReference type="InterPro" id="IPR036864">
    <property type="entry name" value="Zn2-C6_fun-type_DNA-bd_sf"/>
</dbReference>
<dbReference type="GO" id="GO:0000976">
    <property type="term" value="F:transcription cis-regulatory region binding"/>
    <property type="evidence" value="ECO:0007669"/>
    <property type="project" value="TreeGrafter"/>
</dbReference>
<dbReference type="SUPFAM" id="SSF57701">
    <property type="entry name" value="Zn2/Cys6 DNA-binding domain"/>
    <property type="match status" value="1"/>
</dbReference>
<evidence type="ECO:0000256" key="5">
    <source>
        <dbReference type="ARBA" id="ARBA00023242"/>
    </source>
</evidence>
<dbReference type="SMART" id="SM00066">
    <property type="entry name" value="GAL4"/>
    <property type="match status" value="1"/>
</dbReference>
<dbReference type="HOGENOM" id="CLU_011003_0_1_1"/>
<dbReference type="AlphaFoldDB" id="W9XCP2"/>
<organism evidence="8 9">
    <name type="scientific">Capronia epimyces CBS 606.96</name>
    <dbReference type="NCBI Taxonomy" id="1182542"/>
    <lineage>
        <taxon>Eukaryota</taxon>
        <taxon>Fungi</taxon>
        <taxon>Dikarya</taxon>
        <taxon>Ascomycota</taxon>
        <taxon>Pezizomycotina</taxon>
        <taxon>Eurotiomycetes</taxon>
        <taxon>Chaetothyriomycetidae</taxon>
        <taxon>Chaetothyriales</taxon>
        <taxon>Herpotrichiellaceae</taxon>
        <taxon>Capronia</taxon>
    </lineage>
</organism>
<evidence type="ECO:0000313" key="9">
    <source>
        <dbReference type="Proteomes" id="UP000019478"/>
    </source>
</evidence>
<accession>W9XCP2</accession>
<dbReference type="InterPro" id="IPR001138">
    <property type="entry name" value="Zn2Cys6_DnaBD"/>
</dbReference>
<dbReference type="GO" id="GO:0008270">
    <property type="term" value="F:zinc ion binding"/>
    <property type="evidence" value="ECO:0007669"/>
    <property type="project" value="InterPro"/>
</dbReference>
<dbReference type="Proteomes" id="UP000019478">
    <property type="component" value="Unassembled WGS sequence"/>
</dbReference>
<name>W9XCP2_9EURO</name>
<dbReference type="Pfam" id="PF00172">
    <property type="entry name" value="Zn_clus"/>
    <property type="match status" value="1"/>
</dbReference>
<sequence>MDSEAGSAAALALRQSFGDRKPIDISRKITACVACRKQKIKCHMTNGAPPCTRCKKRGLSCVVNRSLQMLLEGDVAWKTNIEQRLCSLEEYISINQLERPQSPTMPGPNASAFSHGRSNSPNQDPAQSHSSAEMAVSNGSPISLDRQEGSSRSLVQTPNPPGPQNERCRWEVVMDLDKGPGIVPASCVSEVSDSSLSPTHQNRTVHLDLIDRGIITLKEAESFFGIYYRRLDHFIYRMLSEHDSLASVRTSSPLLTAAICTVGALHTPSTQHFQACYQHFVDLASARMFARGHTQDDVRALCIGAFWLHDISWTLVGAGTSARLAGELNLHRCIPKVPHTKKACHLRTRLYYHVYVCDHHFSVAYGRPPLTRDFGFVTAPSDFLKSDFATKDDERLVSQVELWSINTRVFDHFSLDPDCHLSVQSVPQLRRLSIALDTWRADWNERLPTNEYVSNYPRKGVGLHYHFSKLFLCSHVFRRAPALEGDLSHLEPDLEEIATGALHAATSILQVTVADQEIQSHLHGLPAYFETMIAFAFVFLLKVTIKSPANLRIDKTGISETLGNLVTVLEGITANMHPRHLLTSIASSMRKLLVRCWPTGAPEAETRTQPAASSGPATFEADNLWLSRTDAMFLEHYDFLYSPGADFNFDIDLDSMQYNGRDSC</sequence>
<evidence type="ECO:0000256" key="3">
    <source>
        <dbReference type="ARBA" id="ARBA00023125"/>
    </source>
</evidence>
<proteinExistence type="predicted"/>
<dbReference type="PANTHER" id="PTHR31845:SF17">
    <property type="entry name" value="ZN(II)2CYS6 TRANSCRIPTION FACTOR (EUROFUNG)"/>
    <property type="match status" value="1"/>
</dbReference>
<feature type="region of interest" description="Disordered" evidence="6">
    <location>
        <begin position="99"/>
        <end position="167"/>
    </location>
</feature>
<dbReference type="RefSeq" id="XP_007737408.1">
    <property type="nucleotide sequence ID" value="XM_007739218.1"/>
</dbReference>
<comment type="subcellular location">
    <subcellularLocation>
        <location evidence="1">Nucleus</location>
    </subcellularLocation>
</comment>
<reference evidence="8 9" key="1">
    <citation type="submission" date="2013-03" db="EMBL/GenBank/DDBJ databases">
        <title>The Genome Sequence of Capronia epimyces CBS 606.96.</title>
        <authorList>
            <consortium name="The Broad Institute Genomics Platform"/>
            <person name="Cuomo C."/>
            <person name="de Hoog S."/>
            <person name="Gorbushina A."/>
            <person name="Walker B."/>
            <person name="Young S.K."/>
            <person name="Zeng Q."/>
            <person name="Gargeya S."/>
            <person name="Fitzgerald M."/>
            <person name="Haas B."/>
            <person name="Abouelleil A."/>
            <person name="Allen A.W."/>
            <person name="Alvarado L."/>
            <person name="Arachchi H.M."/>
            <person name="Berlin A.M."/>
            <person name="Chapman S.B."/>
            <person name="Gainer-Dewar J."/>
            <person name="Goldberg J."/>
            <person name="Griggs A."/>
            <person name="Gujja S."/>
            <person name="Hansen M."/>
            <person name="Howarth C."/>
            <person name="Imamovic A."/>
            <person name="Ireland A."/>
            <person name="Larimer J."/>
            <person name="McCowan C."/>
            <person name="Murphy C."/>
            <person name="Pearson M."/>
            <person name="Poon T.W."/>
            <person name="Priest M."/>
            <person name="Roberts A."/>
            <person name="Saif S."/>
            <person name="Shea T."/>
            <person name="Sisk P."/>
            <person name="Sykes S."/>
            <person name="Wortman J."/>
            <person name="Nusbaum C."/>
            <person name="Birren B."/>
        </authorList>
    </citation>
    <scope>NUCLEOTIDE SEQUENCE [LARGE SCALE GENOMIC DNA]</scope>
    <source>
        <strain evidence="8 9">CBS 606.96</strain>
    </source>
</reference>
<dbReference type="eggNOG" id="ENOG502QW6D">
    <property type="taxonomic scope" value="Eukaryota"/>
</dbReference>
<feature type="compositionally biased region" description="Polar residues" evidence="6">
    <location>
        <begin position="116"/>
        <end position="141"/>
    </location>
</feature>
<gene>
    <name evidence="8" type="ORF">A1O3_09122</name>
</gene>
<dbReference type="CDD" id="cd00067">
    <property type="entry name" value="GAL4"/>
    <property type="match status" value="1"/>
</dbReference>
<dbReference type="CDD" id="cd12148">
    <property type="entry name" value="fungal_TF_MHR"/>
    <property type="match status" value="1"/>
</dbReference>
<evidence type="ECO:0000313" key="8">
    <source>
        <dbReference type="EMBL" id="EXJ77963.1"/>
    </source>
</evidence>
<dbReference type="OrthoDB" id="4060227at2759"/>
<dbReference type="PROSITE" id="PS00463">
    <property type="entry name" value="ZN2_CY6_FUNGAL_1"/>
    <property type="match status" value="1"/>
</dbReference>
<dbReference type="PANTHER" id="PTHR31845">
    <property type="entry name" value="FINGER DOMAIN PROTEIN, PUTATIVE-RELATED"/>
    <property type="match status" value="1"/>
</dbReference>
<evidence type="ECO:0000256" key="2">
    <source>
        <dbReference type="ARBA" id="ARBA00023015"/>
    </source>
</evidence>
<evidence type="ECO:0000256" key="6">
    <source>
        <dbReference type="SAM" id="MobiDB-lite"/>
    </source>
</evidence>
<dbReference type="PROSITE" id="PS50048">
    <property type="entry name" value="ZN2_CY6_FUNGAL_2"/>
    <property type="match status" value="1"/>
</dbReference>
<keyword evidence="9" id="KW-1185">Reference proteome</keyword>
<protein>
    <recommendedName>
        <fullName evidence="7">Zn(2)-C6 fungal-type domain-containing protein</fullName>
    </recommendedName>
</protein>
<dbReference type="GO" id="GO:0000981">
    <property type="term" value="F:DNA-binding transcription factor activity, RNA polymerase II-specific"/>
    <property type="evidence" value="ECO:0007669"/>
    <property type="project" value="InterPro"/>
</dbReference>
<dbReference type="EMBL" id="AMGY01000009">
    <property type="protein sequence ID" value="EXJ77963.1"/>
    <property type="molecule type" value="Genomic_DNA"/>
</dbReference>
<keyword evidence="4" id="KW-0804">Transcription</keyword>
<dbReference type="Gene3D" id="4.10.240.10">
    <property type="entry name" value="Zn(2)-C6 fungal-type DNA-binding domain"/>
    <property type="match status" value="1"/>
</dbReference>
<dbReference type="GO" id="GO:0005634">
    <property type="term" value="C:nucleus"/>
    <property type="evidence" value="ECO:0007669"/>
    <property type="project" value="UniProtKB-SubCell"/>
</dbReference>
<dbReference type="InterPro" id="IPR051089">
    <property type="entry name" value="prtT"/>
</dbReference>
<dbReference type="GeneID" id="19173208"/>
<evidence type="ECO:0000256" key="4">
    <source>
        <dbReference type="ARBA" id="ARBA00023163"/>
    </source>
</evidence>